<accession>A0A7V3KPP2</accession>
<dbReference type="AlphaFoldDB" id="A0A7V3KPP2"/>
<sequence>MKLLILLAIFFTSSSKSEGVFIQVPSQVYKSKGKVDFVVDCSRFLRSDSITVCEFSYMINLNSLKKKDNLMGFMAKVEIRGSNLKNPMISQWTQRTTKPLNFSIDKFWASLVPGNYEINFTVSDLNSKSKGSVKFSVNTLEVDTSLSASDLQLLLTSYPGEDTVFGKFGYVQIPNPSGIYYSGKDTLYFYLELYHLGKDTIPYFVRYFILDEKGSLVRASSPIKRGRDELPVIRDGILLEGLKSGRYTLKVQAVDPSTGNSVIRDREFIYYSSELTAQGEAENLTYFYFIDYFATPEELREFRELPDEGKLLFLKKFWKKFDPTPNTEYNEFFVEFVKRCKYADENFSLPEKPGRLTDRGRIYIKFGPPDEVNRVTFGLTSRNREHWLYYSGGFKEFVFVDIKNTGDYELVYSSDPSEPSKPDWMKYVSPSDLQRQSF</sequence>
<feature type="domain" description="GWxTD" evidence="2">
    <location>
        <begin position="290"/>
        <end position="415"/>
    </location>
</feature>
<dbReference type="Pfam" id="PF20094">
    <property type="entry name" value="GWxTD_dom"/>
    <property type="match status" value="1"/>
</dbReference>
<name>A0A7V3KPP2_UNCW3</name>
<evidence type="ECO:0000259" key="2">
    <source>
        <dbReference type="Pfam" id="PF20094"/>
    </source>
</evidence>
<evidence type="ECO:0000256" key="1">
    <source>
        <dbReference type="SAM" id="MobiDB-lite"/>
    </source>
</evidence>
<gene>
    <name evidence="3" type="ORF">ENV38_06530</name>
</gene>
<comment type="caution">
    <text evidence="3">The sequence shown here is derived from an EMBL/GenBank/DDBJ whole genome shotgun (WGS) entry which is preliminary data.</text>
</comment>
<dbReference type="EMBL" id="DTGD01000248">
    <property type="protein sequence ID" value="HGB36540.1"/>
    <property type="molecule type" value="Genomic_DNA"/>
</dbReference>
<organism evidence="3">
    <name type="scientific">candidate division WOR-3 bacterium</name>
    <dbReference type="NCBI Taxonomy" id="2052148"/>
    <lineage>
        <taxon>Bacteria</taxon>
        <taxon>Bacteria division WOR-3</taxon>
    </lineage>
</organism>
<protein>
    <submittedName>
        <fullName evidence="3">GWxTD domain-containing protein</fullName>
    </submittedName>
</protein>
<proteinExistence type="predicted"/>
<reference evidence="3" key="1">
    <citation type="journal article" date="2020" name="mSystems">
        <title>Genome- and Community-Level Interaction Insights into Carbon Utilization and Element Cycling Functions of Hydrothermarchaeota in Hydrothermal Sediment.</title>
        <authorList>
            <person name="Zhou Z."/>
            <person name="Liu Y."/>
            <person name="Xu W."/>
            <person name="Pan J."/>
            <person name="Luo Z.H."/>
            <person name="Li M."/>
        </authorList>
    </citation>
    <scope>NUCLEOTIDE SEQUENCE [LARGE SCALE GENOMIC DNA]</scope>
    <source>
        <strain evidence="3">SpSt-754</strain>
    </source>
</reference>
<feature type="region of interest" description="Disordered" evidence="1">
    <location>
        <begin position="414"/>
        <end position="438"/>
    </location>
</feature>
<evidence type="ECO:0000313" key="3">
    <source>
        <dbReference type="EMBL" id="HGB36540.1"/>
    </source>
</evidence>
<dbReference type="NCBIfam" id="TIGR04514">
    <property type="entry name" value="GWxTD_dom"/>
    <property type="match status" value="1"/>
</dbReference>
<dbReference type="InterPro" id="IPR030959">
    <property type="entry name" value="GWxTD_dom"/>
</dbReference>